<reference evidence="7 8" key="1">
    <citation type="journal article" date="2014" name="Nature">
        <title>The genome of the recently domesticated crop plant sugar beet (Beta vulgaris).</title>
        <authorList>
            <person name="Dohm J.C."/>
            <person name="Minoche A.E."/>
            <person name="Holtgrawe D."/>
            <person name="Capella-Gutierrez S."/>
            <person name="Zakrzewski F."/>
            <person name="Tafer H."/>
            <person name="Rupp O."/>
            <person name="Sorensen T.R."/>
            <person name="Stracke R."/>
            <person name="Reinhardt R."/>
            <person name="Goesmann A."/>
            <person name="Kraft T."/>
            <person name="Schulz B."/>
            <person name="Stadler P.F."/>
            <person name="Schmidt T."/>
            <person name="Gabaldon T."/>
            <person name="Lehrach H."/>
            <person name="Weisshaar B."/>
            <person name="Himmelbauer H."/>
        </authorList>
    </citation>
    <scope>NUCLEOTIDE SEQUENCE [LARGE SCALE GENOMIC DNA]</scope>
    <source>
        <tissue evidence="7">Taproot</tissue>
    </source>
</reference>
<proteinExistence type="inferred from homology"/>
<dbReference type="OrthoDB" id="664300at2759"/>
<evidence type="ECO:0000256" key="4">
    <source>
        <dbReference type="ARBA" id="ARBA00022989"/>
    </source>
</evidence>
<organism evidence="7 8">
    <name type="scientific">Beta vulgaris subsp. vulgaris</name>
    <name type="common">Beet</name>
    <dbReference type="NCBI Taxonomy" id="3555"/>
    <lineage>
        <taxon>Eukaryota</taxon>
        <taxon>Viridiplantae</taxon>
        <taxon>Streptophyta</taxon>
        <taxon>Embryophyta</taxon>
        <taxon>Tracheophyta</taxon>
        <taxon>Spermatophyta</taxon>
        <taxon>Magnoliopsida</taxon>
        <taxon>eudicotyledons</taxon>
        <taxon>Gunneridae</taxon>
        <taxon>Pentapetalae</taxon>
        <taxon>Caryophyllales</taxon>
        <taxon>Chenopodiaceae</taxon>
        <taxon>Betoideae</taxon>
        <taxon>Beta</taxon>
    </lineage>
</organism>
<feature type="transmembrane region" description="Helical" evidence="6">
    <location>
        <begin position="230"/>
        <end position="248"/>
    </location>
</feature>
<comment type="subcellular location">
    <subcellularLocation>
        <location evidence="1">Membrane</location>
        <topology evidence="1">Multi-pass membrane protein</topology>
    </subcellularLocation>
</comment>
<dbReference type="InterPro" id="IPR044991">
    <property type="entry name" value="TET_plant"/>
</dbReference>
<evidence type="ECO:0000256" key="2">
    <source>
        <dbReference type="ARBA" id="ARBA00006840"/>
    </source>
</evidence>
<dbReference type="GO" id="GO:0016020">
    <property type="term" value="C:membrane"/>
    <property type="evidence" value="ECO:0007669"/>
    <property type="project" value="UniProtKB-SubCell"/>
</dbReference>
<dbReference type="Pfam" id="PF00335">
    <property type="entry name" value="Tetraspanin"/>
    <property type="match status" value="1"/>
</dbReference>
<keyword evidence="3 6" id="KW-0812">Transmembrane</keyword>
<dbReference type="OMA" id="ADMDCLN"/>
<dbReference type="eggNOG" id="ENOG502QQRT">
    <property type="taxonomic scope" value="Eukaryota"/>
</dbReference>
<evidence type="ECO:0000313" key="7">
    <source>
        <dbReference type="EMBL" id="KMS97599.1"/>
    </source>
</evidence>
<name>A0A0J8B8K5_BETVV</name>
<dbReference type="InterPro" id="IPR018499">
    <property type="entry name" value="Tetraspanin/Peripherin"/>
</dbReference>
<dbReference type="KEGG" id="bvg:104908178"/>
<evidence type="ECO:0000256" key="5">
    <source>
        <dbReference type="ARBA" id="ARBA00023136"/>
    </source>
</evidence>
<dbReference type="GO" id="GO:0009734">
    <property type="term" value="P:auxin-activated signaling pathway"/>
    <property type="evidence" value="ECO:0007669"/>
    <property type="project" value="InterPro"/>
</dbReference>
<dbReference type="Proteomes" id="UP000035740">
    <property type="component" value="Unassembled WGS sequence"/>
</dbReference>
<evidence type="ECO:0000313" key="8">
    <source>
        <dbReference type="Proteomes" id="UP000035740"/>
    </source>
</evidence>
<evidence type="ECO:0000256" key="6">
    <source>
        <dbReference type="SAM" id="Phobius"/>
    </source>
</evidence>
<feature type="transmembrane region" description="Helical" evidence="6">
    <location>
        <begin position="43"/>
        <end position="65"/>
    </location>
</feature>
<keyword evidence="5 6" id="KW-0472">Membrane</keyword>
<keyword evidence="4 6" id="KW-1133">Transmembrane helix</keyword>
<feature type="transmembrane region" description="Helical" evidence="6">
    <location>
        <begin position="6"/>
        <end position="31"/>
    </location>
</feature>
<comment type="similarity">
    <text evidence="2">Belongs to the tetraspanin (TM4SF) family.</text>
</comment>
<evidence type="ECO:0000256" key="1">
    <source>
        <dbReference type="ARBA" id="ARBA00004141"/>
    </source>
</evidence>
<sequence length="269" mass="29746">MALSNNVIGAINFLGILLAIPIIGTGIWLASDPENSCIKILQWPVIIIGALTLIVALAGFVGGFWRNAPLLIFYLIGMLIMIILLASLVVFVFMVTSRGAGHPAPSRAYLEYRLDSFSGFLRRRVHGPFKWALIKSCLSSTSFCPELNQTYTMAQDFFNAPLSPVQSGCCKPPTACGYTFINPTFWISPIDTAADMDCLAWNNDQNQLCYSCESCKAGLLASLTRQWRKANIILIITLVALICVYLIGCCAFRNAKTEEIFRKYKQGYT</sequence>
<dbReference type="AlphaFoldDB" id="A0A0J8B8K5"/>
<gene>
    <name evidence="7" type="ORF">BVRB_5g125680</name>
</gene>
<accession>A0A0J8B8K5</accession>
<dbReference type="Gramene" id="KMS97599">
    <property type="protein sequence ID" value="KMS97599"/>
    <property type="gene ID" value="BVRB_5g125680"/>
</dbReference>
<feature type="transmembrane region" description="Helical" evidence="6">
    <location>
        <begin position="71"/>
        <end position="95"/>
    </location>
</feature>
<dbReference type="PANTHER" id="PTHR32191">
    <property type="entry name" value="TETRASPANIN-8-RELATED"/>
    <property type="match status" value="1"/>
</dbReference>
<keyword evidence="8" id="KW-1185">Reference proteome</keyword>
<dbReference type="EMBL" id="KQ090304">
    <property type="protein sequence ID" value="KMS97599.1"/>
    <property type="molecule type" value="Genomic_DNA"/>
</dbReference>
<evidence type="ECO:0000256" key="3">
    <source>
        <dbReference type="ARBA" id="ARBA00022692"/>
    </source>
</evidence>
<protein>
    <submittedName>
        <fullName evidence="7">Uncharacterized protein</fullName>
    </submittedName>
</protein>